<evidence type="ECO:0008006" key="3">
    <source>
        <dbReference type="Google" id="ProtNLM"/>
    </source>
</evidence>
<dbReference type="KEGG" id="pnd:Pla175_39740"/>
<evidence type="ECO:0000313" key="2">
    <source>
        <dbReference type="Proteomes" id="UP000317429"/>
    </source>
</evidence>
<protein>
    <recommendedName>
        <fullName evidence="3">DUF2281 domain-containing protein</fullName>
    </recommendedName>
</protein>
<dbReference type="OrthoDB" id="289370at2"/>
<accession>A0A518DGG3</accession>
<dbReference type="EMBL" id="CP036291">
    <property type="protein sequence ID" value="QDU90567.1"/>
    <property type="molecule type" value="Genomic_DNA"/>
</dbReference>
<sequence length="73" mass="7914">MATYLRAHFDGQSIILDEPATLTPGQTLRVLVEPATDSLASPGETKLFGACKGMFVMGGDFNDPLDCFADYRE</sequence>
<proteinExistence type="predicted"/>
<name>A0A518DGG3_9BACT</name>
<keyword evidence="2" id="KW-1185">Reference proteome</keyword>
<gene>
    <name evidence="1" type="ORF">Pla175_39740</name>
</gene>
<evidence type="ECO:0000313" key="1">
    <source>
        <dbReference type="EMBL" id="QDU90567.1"/>
    </source>
</evidence>
<reference evidence="1 2" key="1">
    <citation type="submission" date="2019-02" db="EMBL/GenBank/DDBJ databases">
        <title>Deep-cultivation of Planctomycetes and their phenomic and genomic characterization uncovers novel biology.</title>
        <authorList>
            <person name="Wiegand S."/>
            <person name="Jogler M."/>
            <person name="Boedeker C."/>
            <person name="Pinto D."/>
            <person name="Vollmers J."/>
            <person name="Rivas-Marin E."/>
            <person name="Kohn T."/>
            <person name="Peeters S.H."/>
            <person name="Heuer A."/>
            <person name="Rast P."/>
            <person name="Oberbeckmann S."/>
            <person name="Bunk B."/>
            <person name="Jeske O."/>
            <person name="Meyerdierks A."/>
            <person name="Storesund J.E."/>
            <person name="Kallscheuer N."/>
            <person name="Luecker S."/>
            <person name="Lage O.M."/>
            <person name="Pohl T."/>
            <person name="Merkel B.J."/>
            <person name="Hornburger P."/>
            <person name="Mueller R.-W."/>
            <person name="Bruemmer F."/>
            <person name="Labrenz M."/>
            <person name="Spormann A.M."/>
            <person name="Op den Camp H."/>
            <person name="Overmann J."/>
            <person name="Amann R."/>
            <person name="Jetten M.S.M."/>
            <person name="Mascher T."/>
            <person name="Medema M.H."/>
            <person name="Devos D.P."/>
            <person name="Kaster A.-K."/>
            <person name="Ovreas L."/>
            <person name="Rohde M."/>
            <person name="Galperin M.Y."/>
            <person name="Jogler C."/>
        </authorList>
    </citation>
    <scope>NUCLEOTIDE SEQUENCE [LARGE SCALE GENOMIC DNA]</scope>
    <source>
        <strain evidence="1 2">Pla175</strain>
    </source>
</reference>
<organism evidence="1 2">
    <name type="scientific">Pirellulimonas nuda</name>
    <dbReference type="NCBI Taxonomy" id="2528009"/>
    <lineage>
        <taxon>Bacteria</taxon>
        <taxon>Pseudomonadati</taxon>
        <taxon>Planctomycetota</taxon>
        <taxon>Planctomycetia</taxon>
        <taxon>Pirellulales</taxon>
        <taxon>Lacipirellulaceae</taxon>
        <taxon>Pirellulimonas</taxon>
    </lineage>
</organism>
<dbReference type="Proteomes" id="UP000317429">
    <property type="component" value="Chromosome"/>
</dbReference>
<dbReference type="RefSeq" id="WP_145289306.1">
    <property type="nucleotide sequence ID" value="NZ_CP036291.1"/>
</dbReference>
<dbReference type="AlphaFoldDB" id="A0A518DGG3"/>